<accession>A0AAE3FU97</accession>
<evidence type="ECO:0000313" key="1">
    <source>
        <dbReference type="EMBL" id="MCL9815717.1"/>
    </source>
</evidence>
<reference evidence="1" key="2">
    <citation type="submission" date="2022-02" db="EMBL/GenBank/DDBJ databases">
        <authorList>
            <person name="Elcheninov A.G."/>
            <person name="Sorokin D.Y."/>
            <person name="Kublanov I.V."/>
        </authorList>
    </citation>
    <scope>NUCLEOTIDE SEQUENCE</scope>
    <source>
        <strain evidence="1">AArc-St2</strain>
    </source>
</reference>
<comment type="caution">
    <text evidence="1">The sequence shown here is derived from an EMBL/GenBank/DDBJ whole genome shotgun (WGS) entry which is preliminary data.</text>
</comment>
<protein>
    <submittedName>
        <fullName evidence="1">DUF3006 domain-containing protein</fullName>
    </submittedName>
</protein>
<reference evidence="1" key="1">
    <citation type="journal article" date="2022" name="Syst. Appl. Microbiol.">
        <title>Natronocalculus amylovorans gen. nov., sp. nov., and Natranaeroarchaeum aerophilus sp. nov., dominant culturable amylolytic natronoarchaea from hypersaline soda lakes in southwestern Siberia.</title>
        <authorList>
            <person name="Sorokin D.Y."/>
            <person name="Elcheninov A.G."/>
            <person name="Khizhniak T.V."/>
            <person name="Koenen M."/>
            <person name="Bale N.J."/>
            <person name="Damste J.S.S."/>
            <person name="Kublanov I.V."/>
        </authorList>
    </citation>
    <scope>NUCLEOTIDE SEQUENCE</scope>
    <source>
        <strain evidence="1">AArc-St2</strain>
    </source>
</reference>
<dbReference type="Proteomes" id="UP001203207">
    <property type="component" value="Unassembled WGS sequence"/>
</dbReference>
<name>A0AAE3FU97_9EURY</name>
<gene>
    <name evidence="1" type="ORF">AArcSt2_02065</name>
</gene>
<dbReference type="RefSeq" id="WP_250582595.1">
    <property type="nucleotide sequence ID" value="NZ_JAKRVX010000001.1"/>
</dbReference>
<dbReference type="EMBL" id="JAKRVX010000001">
    <property type="protein sequence ID" value="MCL9815717.1"/>
    <property type="molecule type" value="Genomic_DNA"/>
</dbReference>
<dbReference type="AlphaFoldDB" id="A0AAE3FU97"/>
<evidence type="ECO:0000313" key="2">
    <source>
        <dbReference type="Proteomes" id="UP001203207"/>
    </source>
</evidence>
<proteinExistence type="predicted"/>
<organism evidence="1 2">
    <name type="scientific">Natronocalculus amylovorans</name>
    <dbReference type="NCBI Taxonomy" id="2917812"/>
    <lineage>
        <taxon>Archaea</taxon>
        <taxon>Methanobacteriati</taxon>
        <taxon>Methanobacteriota</taxon>
        <taxon>Stenosarchaea group</taxon>
        <taxon>Halobacteria</taxon>
        <taxon>Halobacteriales</taxon>
        <taxon>Haloferacaceae</taxon>
        <taxon>Natronocalculus</taxon>
    </lineage>
</organism>
<keyword evidence="2" id="KW-1185">Reference proteome</keyword>
<sequence length="118" mass="13148">MTPLSATCFSRRSLIRHCLALCSIALCSIQQDAIKTVSPHSSVDPKHVGMCYRATVDRIVDETHVVLLVELEQETIAQYAVPRSELPTVQEGDRVFVVGKSDSLVLIRINPQIRTIFD</sequence>